<feature type="signal peptide" evidence="2">
    <location>
        <begin position="1"/>
        <end position="19"/>
    </location>
</feature>
<dbReference type="GO" id="GO:0019815">
    <property type="term" value="C:B cell receptor complex"/>
    <property type="evidence" value="ECO:0007669"/>
    <property type="project" value="TreeGrafter"/>
</dbReference>
<dbReference type="Gene3D" id="2.60.40.10">
    <property type="entry name" value="Immunoglobulins"/>
    <property type="match status" value="1"/>
</dbReference>
<sequence length="198" mass="22851">MKTRCALLAFLGKKHLGSCLLVLQPSRVINVTEGDNATLSCRFYLERNEAGSSGRVRWWKDGNRTSRTFPVPDLSGEGEFSADLHIHSVRRDQRGCYVCEVALEIPVVRRASGNGTLLQVTECRRCCSFCFSPAGFTERAKVRNLYYICDNNKNVQYEIYISYIYIYHKSRYFNMKMDRCRVRSGPPRQHEYTISLHS</sequence>
<dbReference type="InterPro" id="IPR036179">
    <property type="entry name" value="Ig-like_dom_sf"/>
</dbReference>
<proteinExistence type="predicted"/>
<dbReference type="Proteomes" id="UP000694580">
    <property type="component" value="Chromosome 11"/>
</dbReference>
<dbReference type="InterPro" id="IPR013783">
    <property type="entry name" value="Ig-like_fold"/>
</dbReference>
<keyword evidence="1" id="KW-0393">Immunoglobulin domain</keyword>
<dbReference type="GO" id="GO:0009897">
    <property type="term" value="C:external side of plasma membrane"/>
    <property type="evidence" value="ECO:0007669"/>
    <property type="project" value="TreeGrafter"/>
</dbReference>
<evidence type="ECO:0000256" key="1">
    <source>
        <dbReference type="ARBA" id="ARBA00023319"/>
    </source>
</evidence>
<dbReference type="GO" id="GO:0050853">
    <property type="term" value="P:B cell receptor signaling pathway"/>
    <property type="evidence" value="ECO:0007669"/>
    <property type="project" value="TreeGrafter"/>
</dbReference>
<organism evidence="4 5">
    <name type="scientific">Denticeps clupeoides</name>
    <name type="common">denticle herring</name>
    <dbReference type="NCBI Taxonomy" id="299321"/>
    <lineage>
        <taxon>Eukaryota</taxon>
        <taxon>Metazoa</taxon>
        <taxon>Chordata</taxon>
        <taxon>Craniata</taxon>
        <taxon>Vertebrata</taxon>
        <taxon>Euteleostomi</taxon>
        <taxon>Actinopterygii</taxon>
        <taxon>Neopterygii</taxon>
        <taxon>Teleostei</taxon>
        <taxon>Clupei</taxon>
        <taxon>Clupeiformes</taxon>
        <taxon>Denticipitoidei</taxon>
        <taxon>Denticipitidae</taxon>
        <taxon>Denticeps</taxon>
    </lineage>
</organism>
<dbReference type="Ensembl" id="ENSDCDT00010052353.1">
    <property type="protein sequence ID" value="ENSDCDP00010042319.1"/>
    <property type="gene ID" value="ENSDCDG00010026672.1"/>
</dbReference>
<accession>A0AAY4DAW1</accession>
<dbReference type="AlphaFoldDB" id="A0AAY4DAW1"/>
<dbReference type="InterPro" id="IPR003599">
    <property type="entry name" value="Ig_sub"/>
</dbReference>
<dbReference type="SMART" id="SM00409">
    <property type="entry name" value="IG"/>
    <property type="match status" value="1"/>
</dbReference>
<dbReference type="PANTHER" id="PTHR14334">
    <property type="entry name" value="B-CELL ANTIGEN RECEPTOR COMPLEX-ASSOCIATED PROTEIN"/>
    <property type="match status" value="1"/>
</dbReference>
<keyword evidence="2" id="KW-0732">Signal</keyword>
<evidence type="ECO:0000256" key="2">
    <source>
        <dbReference type="SAM" id="SignalP"/>
    </source>
</evidence>
<dbReference type="SUPFAM" id="SSF48726">
    <property type="entry name" value="Immunoglobulin"/>
    <property type="match status" value="1"/>
</dbReference>
<keyword evidence="5" id="KW-1185">Reference proteome</keyword>
<reference evidence="4" key="2">
    <citation type="submission" date="2025-08" db="UniProtKB">
        <authorList>
            <consortium name="Ensembl"/>
        </authorList>
    </citation>
    <scope>IDENTIFICATION</scope>
</reference>
<evidence type="ECO:0000313" key="5">
    <source>
        <dbReference type="Proteomes" id="UP000694580"/>
    </source>
</evidence>
<reference evidence="4" key="3">
    <citation type="submission" date="2025-09" db="UniProtKB">
        <authorList>
            <consortium name="Ensembl"/>
        </authorList>
    </citation>
    <scope>IDENTIFICATION</scope>
</reference>
<feature type="domain" description="Ig-like" evidence="3">
    <location>
        <begin position="31"/>
        <end position="101"/>
    </location>
</feature>
<feature type="chain" id="PRO_5044242603" description="Ig-like domain-containing protein" evidence="2">
    <location>
        <begin position="20"/>
        <end position="198"/>
    </location>
</feature>
<evidence type="ECO:0000259" key="3">
    <source>
        <dbReference type="PROSITE" id="PS50835"/>
    </source>
</evidence>
<evidence type="ECO:0000313" key="4">
    <source>
        <dbReference type="Ensembl" id="ENSDCDP00010042319.1"/>
    </source>
</evidence>
<dbReference type="PROSITE" id="PS50835">
    <property type="entry name" value="IG_LIKE"/>
    <property type="match status" value="1"/>
</dbReference>
<protein>
    <recommendedName>
        <fullName evidence="3">Ig-like domain-containing protein</fullName>
    </recommendedName>
</protein>
<dbReference type="GO" id="GO:0030183">
    <property type="term" value="P:B cell differentiation"/>
    <property type="evidence" value="ECO:0007669"/>
    <property type="project" value="TreeGrafter"/>
</dbReference>
<dbReference type="Pfam" id="PF13927">
    <property type="entry name" value="Ig_3"/>
    <property type="match status" value="1"/>
</dbReference>
<dbReference type="PANTHER" id="PTHR14334:SF3">
    <property type="entry name" value="TRANSMEMBRANE AND IMMUNOGLOBULIN DOMAIN CONTAINING 2"/>
    <property type="match status" value="1"/>
</dbReference>
<name>A0AAY4DAW1_9TELE</name>
<dbReference type="InterPro" id="IPR007110">
    <property type="entry name" value="Ig-like_dom"/>
</dbReference>
<reference evidence="4 5" key="1">
    <citation type="submission" date="2020-06" db="EMBL/GenBank/DDBJ databases">
        <authorList>
            <consortium name="Wellcome Sanger Institute Data Sharing"/>
        </authorList>
    </citation>
    <scope>NUCLEOTIDE SEQUENCE [LARGE SCALE GENOMIC DNA]</scope>
</reference>